<dbReference type="InterPro" id="IPR002347">
    <property type="entry name" value="SDR_fam"/>
</dbReference>
<dbReference type="PANTHER" id="PTHR44196">
    <property type="entry name" value="DEHYDROGENASE/REDUCTASE SDR FAMILY MEMBER 7B"/>
    <property type="match status" value="1"/>
</dbReference>
<comment type="caution">
    <text evidence="3">The sequence shown here is derived from an EMBL/GenBank/DDBJ whole genome shotgun (WGS) entry which is preliminary data.</text>
</comment>
<dbReference type="EMBL" id="JAAVJR010001042">
    <property type="protein sequence ID" value="NJW55331.1"/>
    <property type="molecule type" value="Genomic_DNA"/>
</dbReference>
<evidence type="ECO:0000256" key="2">
    <source>
        <dbReference type="ARBA" id="ARBA00023002"/>
    </source>
</evidence>
<keyword evidence="2" id="KW-0560">Oxidoreductase</keyword>
<keyword evidence="4" id="KW-1185">Reference proteome</keyword>
<comment type="similarity">
    <text evidence="1">Belongs to the short-chain dehydrogenases/reductases (SDR) family.</text>
</comment>
<proteinExistence type="inferred from homology"/>
<evidence type="ECO:0000256" key="1">
    <source>
        <dbReference type="ARBA" id="ARBA00006484"/>
    </source>
</evidence>
<sequence>QTALQGKKALVTGASSGLGFAMAKALARAGASVVLTARTSEKLKEAVAELKEEQLDAYALEMDVRDEDSIEKAVQWVRQQWGKLDLLVNNAGIGMRTVNPDFLTSPEPFYKVSAEGFRNLID</sequence>
<gene>
    <name evidence="3" type="ORF">HC175_20675</name>
</gene>
<feature type="non-terminal residue" evidence="3">
    <location>
        <position position="122"/>
    </location>
</feature>
<accession>A0ABX1DA13</accession>
<organism evidence="3 4">
    <name type="scientific">Salinimicrobium oceani</name>
    <dbReference type="NCBI Taxonomy" id="2722702"/>
    <lineage>
        <taxon>Bacteria</taxon>
        <taxon>Pseudomonadati</taxon>
        <taxon>Bacteroidota</taxon>
        <taxon>Flavobacteriia</taxon>
        <taxon>Flavobacteriales</taxon>
        <taxon>Flavobacteriaceae</taxon>
        <taxon>Salinimicrobium</taxon>
    </lineage>
</organism>
<dbReference type="PANTHER" id="PTHR44196:SF1">
    <property type="entry name" value="DEHYDROGENASE_REDUCTASE SDR FAMILY MEMBER 7B"/>
    <property type="match status" value="1"/>
</dbReference>
<evidence type="ECO:0000313" key="3">
    <source>
        <dbReference type="EMBL" id="NJW55331.1"/>
    </source>
</evidence>
<reference evidence="3 4" key="1">
    <citation type="submission" date="2020-03" db="EMBL/GenBank/DDBJ databases">
        <title>Salinimicrobium sp. nov, isolated from SCS.</title>
        <authorList>
            <person name="Cao W.R."/>
        </authorList>
    </citation>
    <scope>NUCLEOTIDE SEQUENCE [LARGE SCALE GENOMIC DNA]</scope>
    <source>
        <strain evidence="4">J15B91</strain>
    </source>
</reference>
<name>A0ABX1DA13_9FLAO</name>
<evidence type="ECO:0000313" key="4">
    <source>
        <dbReference type="Proteomes" id="UP000703674"/>
    </source>
</evidence>
<dbReference type="PRINTS" id="PR00081">
    <property type="entry name" value="GDHRDH"/>
</dbReference>
<dbReference type="Gene3D" id="3.40.50.720">
    <property type="entry name" value="NAD(P)-binding Rossmann-like Domain"/>
    <property type="match status" value="1"/>
</dbReference>
<protein>
    <submittedName>
        <fullName evidence="3">SDR family oxidoreductase</fullName>
    </submittedName>
</protein>
<dbReference type="InterPro" id="IPR036291">
    <property type="entry name" value="NAD(P)-bd_dom_sf"/>
</dbReference>
<dbReference type="Proteomes" id="UP000703674">
    <property type="component" value="Unassembled WGS sequence"/>
</dbReference>
<dbReference type="Pfam" id="PF00106">
    <property type="entry name" value="adh_short"/>
    <property type="match status" value="1"/>
</dbReference>
<dbReference type="SUPFAM" id="SSF51735">
    <property type="entry name" value="NAD(P)-binding Rossmann-fold domains"/>
    <property type="match status" value="1"/>
</dbReference>
<dbReference type="RefSeq" id="WP_168139890.1">
    <property type="nucleotide sequence ID" value="NZ_JAAVJR010001042.1"/>
</dbReference>
<feature type="non-terminal residue" evidence="3">
    <location>
        <position position="1"/>
    </location>
</feature>